<comment type="caution">
    <text evidence="1">The sequence shown here is derived from an EMBL/GenBank/DDBJ whole genome shotgun (WGS) entry which is preliminary data.</text>
</comment>
<gene>
    <name evidence="1" type="ORF">NCTC13159_01108</name>
</gene>
<organism evidence="1 2">
    <name type="scientific">Pandoraea pulmonicola</name>
    <dbReference type="NCBI Taxonomy" id="93221"/>
    <lineage>
        <taxon>Bacteria</taxon>
        <taxon>Pseudomonadati</taxon>
        <taxon>Pseudomonadota</taxon>
        <taxon>Betaproteobacteria</taxon>
        <taxon>Burkholderiales</taxon>
        <taxon>Burkholderiaceae</taxon>
        <taxon>Pandoraea</taxon>
    </lineage>
</organism>
<dbReference type="RefSeq" id="WP_218026543.1">
    <property type="nucleotide sequence ID" value="NZ_CP010310.2"/>
</dbReference>
<protein>
    <recommendedName>
        <fullName evidence="3">Inclusion body protein</fullName>
    </recommendedName>
</protein>
<proteinExistence type="predicted"/>
<evidence type="ECO:0000313" key="2">
    <source>
        <dbReference type="Proteomes" id="UP000254589"/>
    </source>
</evidence>
<sequence>MATITKVVNLSERQVLQTVSTSQTEAKNRIKAVPNQKDALVRQEAAYGINNPQTVIRIMVDTAYVATVGGGLINAGVYMYDNRADNGSSAEGGDELSTAVKPLDFIGFYIDPVNPNRGDQVAIMGISVSSGDVFGSGGYPRQVAYDYWVGQAMNASNSTYQIHASLTTNGLTQQQIFFSWDPFIVVR</sequence>
<dbReference type="EMBL" id="UGSJ01000001">
    <property type="protein sequence ID" value="SUA89641.1"/>
    <property type="molecule type" value="Genomic_DNA"/>
</dbReference>
<accession>A0AAJ4ZAI1</accession>
<evidence type="ECO:0000313" key="1">
    <source>
        <dbReference type="EMBL" id="SUA89641.1"/>
    </source>
</evidence>
<dbReference type="Proteomes" id="UP000254589">
    <property type="component" value="Unassembled WGS sequence"/>
</dbReference>
<dbReference type="AlphaFoldDB" id="A0AAJ4ZAI1"/>
<reference evidence="1 2" key="1">
    <citation type="submission" date="2018-06" db="EMBL/GenBank/DDBJ databases">
        <authorList>
            <consortium name="Pathogen Informatics"/>
            <person name="Doyle S."/>
        </authorList>
    </citation>
    <scope>NUCLEOTIDE SEQUENCE [LARGE SCALE GENOMIC DNA]</scope>
    <source>
        <strain evidence="1 2">NCTC13159</strain>
    </source>
</reference>
<evidence type="ECO:0008006" key="3">
    <source>
        <dbReference type="Google" id="ProtNLM"/>
    </source>
</evidence>
<name>A0AAJ4ZAI1_PANPU</name>